<comment type="caution">
    <text evidence="9">The sequence shown here is derived from an EMBL/GenBank/DDBJ whole genome shotgun (WGS) entry which is preliminary data.</text>
</comment>
<feature type="transmembrane region" description="Helical" evidence="7">
    <location>
        <begin position="169"/>
        <end position="187"/>
    </location>
</feature>
<dbReference type="Gene3D" id="1.20.1250.20">
    <property type="entry name" value="MFS general substrate transporter like domains"/>
    <property type="match status" value="1"/>
</dbReference>
<feature type="transmembrane region" description="Helical" evidence="7">
    <location>
        <begin position="270"/>
        <end position="291"/>
    </location>
</feature>
<reference evidence="10" key="1">
    <citation type="journal article" date="2019" name="Int. J. Syst. Evol. Microbiol.">
        <title>The Global Catalogue of Microorganisms (GCM) 10K type strain sequencing project: providing services to taxonomists for standard genome sequencing and annotation.</title>
        <authorList>
            <consortium name="The Broad Institute Genomics Platform"/>
            <consortium name="The Broad Institute Genome Sequencing Center for Infectious Disease"/>
            <person name="Wu L."/>
            <person name="Ma J."/>
        </authorList>
    </citation>
    <scope>NUCLEOTIDE SEQUENCE [LARGE SCALE GENOMIC DNA]</scope>
    <source>
        <strain evidence="10">KCTC 42447</strain>
    </source>
</reference>
<keyword evidence="10" id="KW-1185">Reference proteome</keyword>
<accession>A0ABV7T4P4</accession>
<gene>
    <name evidence="9" type="ORF">ACFOMF_05550</name>
</gene>
<evidence type="ECO:0000256" key="5">
    <source>
        <dbReference type="ARBA" id="ARBA00022989"/>
    </source>
</evidence>
<evidence type="ECO:0000259" key="8">
    <source>
        <dbReference type="PROSITE" id="PS50850"/>
    </source>
</evidence>
<name>A0ABV7T4P4_9GAMM</name>
<feature type="transmembrane region" description="Helical" evidence="7">
    <location>
        <begin position="303"/>
        <end position="324"/>
    </location>
</feature>
<dbReference type="InterPro" id="IPR011701">
    <property type="entry name" value="MFS"/>
</dbReference>
<dbReference type="InterPro" id="IPR036259">
    <property type="entry name" value="MFS_trans_sf"/>
</dbReference>
<keyword evidence="6 7" id="KW-0472">Membrane</keyword>
<evidence type="ECO:0000313" key="10">
    <source>
        <dbReference type="Proteomes" id="UP001595630"/>
    </source>
</evidence>
<comment type="subcellular location">
    <subcellularLocation>
        <location evidence="1">Cell membrane</location>
        <topology evidence="1">Multi-pass membrane protein</topology>
    </subcellularLocation>
</comment>
<feature type="transmembrane region" description="Helical" evidence="7">
    <location>
        <begin position="141"/>
        <end position="163"/>
    </location>
</feature>
<evidence type="ECO:0000256" key="2">
    <source>
        <dbReference type="ARBA" id="ARBA00022448"/>
    </source>
</evidence>
<organism evidence="9 10">
    <name type="scientific">Stutzerimonas tarimensis</name>
    <dbReference type="NCBI Taxonomy" id="1507735"/>
    <lineage>
        <taxon>Bacteria</taxon>
        <taxon>Pseudomonadati</taxon>
        <taxon>Pseudomonadota</taxon>
        <taxon>Gammaproteobacteria</taxon>
        <taxon>Pseudomonadales</taxon>
        <taxon>Pseudomonadaceae</taxon>
        <taxon>Stutzerimonas</taxon>
    </lineage>
</organism>
<sequence>MATPEPSAPAAPLSPHTALLVAGAFFMENLDATVIVTALPQIAASFGVAPVDVNIGITVYVLAMAMFIPASGWVADRFGHRRVFCAALVVFTLASLGCALSTSLWQFTAARALQGMAGAMMVPVGRLTVLRHTDKRDLVRVIALLTWPGLVAPVIGPPLGGAIATYATWHWIFLLNLPLGFLAFWLALRLIPAHREPDQRRFDRAGFLWAASGLLVGLCALEILGHGAGDAVWPALGLGLSVLALGMCYRHCRRSPLPLLRLEVLHIRTLGVTMGGGLVFRAVVGALPFLLPLMFQLRFGYDAFTAGMLVLAVFAGNIGMKAMTGAVLRRYGFRRALAGSGLVLLAAVMGCAMISAETPLAVVVALLVIAGMARSMGYTGYATLAFADVPTQQMATANILFSMSHHLAVAIGVALTAVSLRLGEGWLGIPGGEFLLAWLVLAVLTVLSLLDLLRLPADAGALVSRQGRS</sequence>
<dbReference type="Gene3D" id="1.20.1720.10">
    <property type="entry name" value="Multidrug resistance protein D"/>
    <property type="match status" value="1"/>
</dbReference>
<dbReference type="PANTHER" id="PTHR42718">
    <property type="entry name" value="MAJOR FACILITATOR SUPERFAMILY MULTIDRUG TRANSPORTER MFSC"/>
    <property type="match status" value="1"/>
</dbReference>
<feature type="transmembrane region" description="Helical" evidence="7">
    <location>
        <begin position="336"/>
        <end position="356"/>
    </location>
</feature>
<dbReference type="RefSeq" id="WP_386362048.1">
    <property type="nucleotide sequence ID" value="NZ_JBHRXZ010000016.1"/>
</dbReference>
<evidence type="ECO:0000313" key="9">
    <source>
        <dbReference type="EMBL" id="MFC3607241.1"/>
    </source>
</evidence>
<dbReference type="Proteomes" id="UP001595630">
    <property type="component" value="Unassembled WGS sequence"/>
</dbReference>
<feature type="transmembrane region" description="Helical" evidence="7">
    <location>
        <begin position="362"/>
        <end position="387"/>
    </location>
</feature>
<feature type="transmembrane region" description="Helical" evidence="7">
    <location>
        <begin position="434"/>
        <end position="453"/>
    </location>
</feature>
<keyword evidence="3" id="KW-1003">Cell membrane</keyword>
<evidence type="ECO:0000256" key="6">
    <source>
        <dbReference type="ARBA" id="ARBA00023136"/>
    </source>
</evidence>
<keyword evidence="2" id="KW-0813">Transport</keyword>
<feature type="transmembrane region" description="Helical" evidence="7">
    <location>
        <begin position="207"/>
        <end position="225"/>
    </location>
</feature>
<keyword evidence="4 7" id="KW-0812">Transmembrane</keyword>
<keyword evidence="5 7" id="KW-1133">Transmembrane helix</keyword>
<dbReference type="PROSITE" id="PS50850">
    <property type="entry name" value="MFS"/>
    <property type="match status" value="1"/>
</dbReference>
<proteinExistence type="predicted"/>
<evidence type="ECO:0000256" key="3">
    <source>
        <dbReference type="ARBA" id="ARBA00022475"/>
    </source>
</evidence>
<evidence type="ECO:0000256" key="1">
    <source>
        <dbReference type="ARBA" id="ARBA00004651"/>
    </source>
</evidence>
<dbReference type="PANTHER" id="PTHR42718:SF46">
    <property type="entry name" value="BLR6921 PROTEIN"/>
    <property type="match status" value="1"/>
</dbReference>
<feature type="transmembrane region" description="Helical" evidence="7">
    <location>
        <begin position="83"/>
        <end position="105"/>
    </location>
</feature>
<dbReference type="EMBL" id="JBHRXZ010000016">
    <property type="protein sequence ID" value="MFC3607241.1"/>
    <property type="molecule type" value="Genomic_DNA"/>
</dbReference>
<feature type="transmembrane region" description="Helical" evidence="7">
    <location>
        <begin position="399"/>
        <end position="422"/>
    </location>
</feature>
<feature type="transmembrane region" description="Helical" evidence="7">
    <location>
        <begin position="111"/>
        <end position="129"/>
    </location>
</feature>
<feature type="domain" description="Major facilitator superfamily (MFS) profile" evidence="8">
    <location>
        <begin position="17"/>
        <end position="460"/>
    </location>
</feature>
<feature type="transmembrane region" description="Helical" evidence="7">
    <location>
        <begin position="231"/>
        <end position="249"/>
    </location>
</feature>
<evidence type="ECO:0000256" key="7">
    <source>
        <dbReference type="SAM" id="Phobius"/>
    </source>
</evidence>
<dbReference type="InterPro" id="IPR020846">
    <property type="entry name" value="MFS_dom"/>
</dbReference>
<feature type="transmembrane region" description="Helical" evidence="7">
    <location>
        <begin position="55"/>
        <end position="76"/>
    </location>
</feature>
<dbReference type="SUPFAM" id="SSF103473">
    <property type="entry name" value="MFS general substrate transporter"/>
    <property type="match status" value="1"/>
</dbReference>
<dbReference type="Pfam" id="PF07690">
    <property type="entry name" value="MFS_1"/>
    <property type="match status" value="1"/>
</dbReference>
<protein>
    <submittedName>
        <fullName evidence="9">MFS transporter</fullName>
    </submittedName>
</protein>
<evidence type="ECO:0000256" key="4">
    <source>
        <dbReference type="ARBA" id="ARBA00022692"/>
    </source>
</evidence>